<sequence>MLPTLLTILTLMKCPPDTAYDPYARGVPSRHTPDTAYDPYARGVPSRHAPDTAYDPYACLVSTLPTCLQRRLPSLRFRTTSIVYGGLLAYTIKAIAEICSVAFSANRSKGKLVSIFTMLWLGFKS</sequence>
<reference evidence="2" key="1">
    <citation type="submission" date="2021-03" db="EMBL/GenBank/DDBJ databases">
        <title>Draft genome sequence of rust myrtle Austropuccinia psidii MF-1, a brazilian biotype.</title>
        <authorList>
            <person name="Quecine M.C."/>
            <person name="Pachon D.M.R."/>
            <person name="Bonatelli M.L."/>
            <person name="Correr F.H."/>
            <person name="Franceschini L.M."/>
            <person name="Leite T.F."/>
            <person name="Margarido G.R.A."/>
            <person name="Almeida C.A."/>
            <person name="Ferrarezi J.A."/>
            <person name="Labate C.A."/>
        </authorList>
    </citation>
    <scope>NUCLEOTIDE SEQUENCE</scope>
    <source>
        <strain evidence="2">MF-1</strain>
    </source>
</reference>
<name>A0A9Q3KPB4_9BASI</name>
<feature type="chain" id="PRO_5040483672" evidence="1">
    <location>
        <begin position="20"/>
        <end position="125"/>
    </location>
</feature>
<organism evidence="2 3">
    <name type="scientific">Austropuccinia psidii MF-1</name>
    <dbReference type="NCBI Taxonomy" id="1389203"/>
    <lineage>
        <taxon>Eukaryota</taxon>
        <taxon>Fungi</taxon>
        <taxon>Dikarya</taxon>
        <taxon>Basidiomycota</taxon>
        <taxon>Pucciniomycotina</taxon>
        <taxon>Pucciniomycetes</taxon>
        <taxon>Pucciniales</taxon>
        <taxon>Sphaerophragmiaceae</taxon>
        <taxon>Austropuccinia</taxon>
    </lineage>
</organism>
<proteinExistence type="predicted"/>
<gene>
    <name evidence="2" type="ORF">O181_124262</name>
</gene>
<keyword evidence="3" id="KW-1185">Reference proteome</keyword>
<dbReference type="EMBL" id="AVOT02118281">
    <property type="protein sequence ID" value="MBW0584547.1"/>
    <property type="molecule type" value="Genomic_DNA"/>
</dbReference>
<feature type="signal peptide" evidence="1">
    <location>
        <begin position="1"/>
        <end position="19"/>
    </location>
</feature>
<dbReference type="AlphaFoldDB" id="A0A9Q3KPB4"/>
<evidence type="ECO:0000256" key="1">
    <source>
        <dbReference type="SAM" id="SignalP"/>
    </source>
</evidence>
<dbReference type="Proteomes" id="UP000765509">
    <property type="component" value="Unassembled WGS sequence"/>
</dbReference>
<evidence type="ECO:0000313" key="3">
    <source>
        <dbReference type="Proteomes" id="UP000765509"/>
    </source>
</evidence>
<keyword evidence="1" id="KW-0732">Signal</keyword>
<comment type="caution">
    <text evidence="2">The sequence shown here is derived from an EMBL/GenBank/DDBJ whole genome shotgun (WGS) entry which is preliminary data.</text>
</comment>
<evidence type="ECO:0000313" key="2">
    <source>
        <dbReference type="EMBL" id="MBW0584547.1"/>
    </source>
</evidence>
<protein>
    <submittedName>
        <fullName evidence="2">Uncharacterized protein</fullName>
    </submittedName>
</protein>
<accession>A0A9Q3KPB4</accession>